<evidence type="ECO:0000313" key="3">
    <source>
        <dbReference type="Proteomes" id="UP001201812"/>
    </source>
</evidence>
<keyword evidence="3" id="KW-1185">Reference proteome</keyword>
<reference evidence="2" key="1">
    <citation type="submission" date="2022-01" db="EMBL/GenBank/DDBJ databases">
        <title>Genome Sequence Resource for Two Populations of Ditylenchus destructor, the Migratory Endoparasitic Phytonematode.</title>
        <authorList>
            <person name="Zhang H."/>
            <person name="Lin R."/>
            <person name="Xie B."/>
        </authorList>
    </citation>
    <scope>NUCLEOTIDE SEQUENCE</scope>
    <source>
        <strain evidence="2">BazhouSP</strain>
    </source>
</reference>
<proteinExistence type="predicted"/>
<gene>
    <name evidence="2" type="ORF">DdX_04528</name>
</gene>
<feature type="signal peptide" evidence="1">
    <location>
        <begin position="1"/>
        <end position="21"/>
    </location>
</feature>
<name>A0AAD4NEP9_9BILA</name>
<feature type="chain" id="PRO_5042138699" evidence="1">
    <location>
        <begin position="22"/>
        <end position="211"/>
    </location>
</feature>
<dbReference type="Proteomes" id="UP001201812">
    <property type="component" value="Unassembled WGS sequence"/>
</dbReference>
<dbReference type="AlphaFoldDB" id="A0AAD4NEP9"/>
<evidence type="ECO:0000313" key="2">
    <source>
        <dbReference type="EMBL" id="KAI1722219.1"/>
    </source>
</evidence>
<keyword evidence="1" id="KW-0732">Signal</keyword>
<sequence length="211" mass="22973">MAPLLTFFIGLACGIIGLANSQQVKQCLCSAIRPCKAAYLDNIKPCMDTCQNHASDLGANYAQVKRCLLEHEPKVRATIQCAEGMHANSCAQRNPIMVPKRYPDTLKIATLDEINKMLRKSGLASQAPSLVSTGKKIYSCMQSCMKKRAGDCEKKLRCGLSLPSEEVLVQNAKQCAMRNGFNTATVQQLCNCLSTAGAKQLNGVCRKIKIT</sequence>
<dbReference type="PANTHER" id="PTHR34401:SF3">
    <property type="entry name" value="DB DOMAIN-CONTAINING PROTEIN"/>
    <property type="match status" value="1"/>
</dbReference>
<accession>A0AAD4NEP9</accession>
<comment type="caution">
    <text evidence="2">The sequence shown here is derived from an EMBL/GenBank/DDBJ whole genome shotgun (WGS) entry which is preliminary data.</text>
</comment>
<dbReference type="PANTHER" id="PTHR34401">
    <property type="entry name" value="PROTEIN CBG12388-RELATED"/>
    <property type="match status" value="1"/>
</dbReference>
<protein>
    <submittedName>
        <fullName evidence="2">Uncharacterized protein</fullName>
    </submittedName>
</protein>
<organism evidence="2 3">
    <name type="scientific">Ditylenchus destructor</name>
    <dbReference type="NCBI Taxonomy" id="166010"/>
    <lineage>
        <taxon>Eukaryota</taxon>
        <taxon>Metazoa</taxon>
        <taxon>Ecdysozoa</taxon>
        <taxon>Nematoda</taxon>
        <taxon>Chromadorea</taxon>
        <taxon>Rhabditida</taxon>
        <taxon>Tylenchina</taxon>
        <taxon>Tylenchomorpha</taxon>
        <taxon>Sphaerularioidea</taxon>
        <taxon>Anguinidae</taxon>
        <taxon>Anguininae</taxon>
        <taxon>Ditylenchus</taxon>
    </lineage>
</organism>
<evidence type="ECO:0000256" key="1">
    <source>
        <dbReference type="SAM" id="SignalP"/>
    </source>
</evidence>
<dbReference type="EMBL" id="JAKKPZ010000004">
    <property type="protein sequence ID" value="KAI1722219.1"/>
    <property type="molecule type" value="Genomic_DNA"/>
</dbReference>